<sequence>MASVTDTFRKYLLLKSLLPDNTMNPKSKSKEDMAMLTLEAFQLFKNICNGSNGVRLITQRTAQTAYQTIFISFMNEESQENQSFRSDAKLQNNFQIRLISLQKRSLKRECLNLSVDCIDG</sequence>
<dbReference type="AlphaFoldDB" id="A0A8X6GTI0"/>
<gene>
    <name evidence="1" type="ORF">TNCT_327921</name>
</gene>
<accession>A0A8X6GTI0</accession>
<proteinExistence type="predicted"/>
<reference evidence="1" key="1">
    <citation type="submission" date="2020-07" db="EMBL/GenBank/DDBJ databases">
        <title>Multicomponent nature underlies the extraordinary mechanical properties of spider dragline silk.</title>
        <authorList>
            <person name="Kono N."/>
            <person name="Nakamura H."/>
            <person name="Mori M."/>
            <person name="Yoshida Y."/>
            <person name="Ohtoshi R."/>
            <person name="Malay A.D."/>
            <person name="Moran D.A.P."/>
            <person name="Tomita M."/>
            <person name="Numata K."/>
            <person name="Arakawa K."/>
        </authorList>
    </citation>
    <scope>NUCLEOTIDE SEQUENCE</scope>
</reference>
<dbReference type="Proteomes" id="UP000887116">
    <property type="component" value="Unassembled WGS sequence"/>
</dbReference>
<name>A0A8X6GTI0_TRICU</name>
<keyword evidence="2" id="KW-1185">Reference proteome</keyword>
<dbReference type="EMBL" id="BMAO01003665">
    <property type="protein sequence ID" value="GFQ89368.1"/>
    <property type="molecule type" value="Genomic_DNA"/>
</dbReference>
<protein>
    <submittedName>
        <fullName evidence="1">Uncharacterized protein</fullName>
    </submittedName>
</protein>
<evidence type="ECO:0000313" key="1">
    <source>
        <dbReference type="EMBL" id="GFQ89368.1"/>
    </source>
</evidence>
<comment type="caution">
    <text evidence="1">The sequence shown here is derived from an EMBL/GenBank/DDBJ whole genome shotgun (WGS) entry which is preliminary data.</text>
</comment>
<evidence type="ECO:0000313" key="2">
    <source>
        <dbReference type="Proteomes" id="UP000887116"/>
    </source>
</evidence>
<organism evidence="1 2">
    <name type="scientific">Trichonephila clavata</name>
    <name type="common">Joro spider</name>
    <name type="synonym">Nephila clavata</name>
    <dbReference type="NCBI Taxonomy" id="2740835"/>
    <lineage>
        <taxon>Eukaryota</taxon>
        <taxon>Metazoa</taxon>
        <taxon>Ecdysozoa</taxon>
        <taxon>Arthropoda</taxon>
        <taxon>Chelicerata</taxon>
        <taxon>Arachnida</taxon>
        <taxon>Araneae</taxon>
        <taxon>Araneomorphae</taxon>
        <taxon>Entelegynae</taxon>
        <taxon>Araneoidea</taxon>
        <taxon>Nephilidae</taxon>
        <taxon>Trichonephila</taxon>
    </lineage>
</organism>